<dbReference type="Pfam" id="PF01381">
    <property type="entry name" value="HTH_3"/>
    <property type="match status" value="1"/>
</dbReference>
<evidence type="ECO:0000313" key="4">
    <source>
        <dbReference type="Proteomes" id="UP000284051"/>
    </source>
</evidence>
<dbReference type="PANTHER" id="PTHR46558">
    <property type="entry name" value="TRACRIPTIONAL REGULATORY PROTEIN-RELATED-RELATED"/>
    <property type="match status" value="1"/>
</dbReference>
<dbReference type="RefSeq" id="WP_118628823.1">
    <property type="nucleotide sequence ID" value="NZ_QRID01000002.1"/>
</dbReference>
<dbReference type="InterPro" id="IPR001387">
    <property type="entry name" value="Cro/C1-type_HTH"/>
</dbReference>
<dbReference type="AlphaFoldDB" id="A0A3R6DQB9"/>
<evidence type="ECO:0000313" key="3">
    <source>
        <dbReference type="EMBL" id="RHG30285.1"/>
    </source>
</evidence>
<dbReference type="EMBL" id="QRID01000002">
    <property type="protein sequence ID" value="RHG30285.1"/>
    <property type="molecule type" value="Genomic_DNA"/>
</dbReference>
<dbReference type="Proteomes" id="UP000284051">
    <property type="component" value="Unassembled WGS sequence"/>
</dbReference>
<accession>A0A3R6DQB9</accession>
<dbReference type="CDD" id="cd00093">
    <property type="entry name" value="HTH_XRE"/>
    <property type="match status" value="1"/>
</dbReference>
<reference evidence="3 4" key="1">
    <citation type="submission" date="2018-08" db="EMBL/GenBank/DDBJ databases">
        <title>A genome reference for cultivated species of the human gut microbiota.</title>
        <authorList>
            <person name="Zou Y."/>
            <person name="Xue W."/>
            <person name="Luo G."/>
        </authorList>
    </citation>
    <scope>NUCLEOTIDE SEQUENCE [LARGE SCALE GENOMIC DNA]</scope>
    <source>
        <strain evidence="3 4">AM22-21LB</strain>
    </source>
</reference>
<proteinExistence type="predicted"/>
<evidence type="ECO:0000259" key="2">
    <source>
        <dbReference type="PROSITE" id="PS50943"/>
    </source>
</evidence>
<protein>
    <submittedName>
        <fullName evidence="3">XRE family transcriptional regulator</fullName>
    </submittedName>
</protein>
<dbReference type="SUPFAM" id="SSF47413">
    <property type="entry name" value="lambda repressor-like DNA-binding domains"/>
    <property type="match status" value="1"/>
</dbReference>
<sequence>MNLGENIRKARKAAGVTQKELAERLQVYPKDISRWENGERTPSVPAFAKICRELNASADEILELK</sequence>
<dbReference type="PANTHER" id="PTHR46558:SF4">
    <property type="entry name" value="DNA-BIDING PHAGE PROTEIN"/>
    <property type="match status" value="1"/>
</dbReference>
<gene>
    <name evidence="3" type="ORF">DW264_02170</name>
</gene>
<dbReference type="GO" id="GO:0003677">
    <property type="term" value="F:DNA binding"/>
    <property type="evidence" value="ECO:0007669"/>
    <property type="project" value="UniProtKB-KW"/>
</dbReference>
<feature type="domain" description="HTH cro/C1-type" evidence="2">
    <location>
        <begin position="7"/>
        <end position="61"/>
    </location>
</feature>
<dbReference type="SMART" id="SM00530">
    <property type="entry name" value="HTH_XRE"/>
    <property type="match status" value="1"/>
</dbReference>
<comment type="caution">
    <text evidence="3">The sequence shown here is derived from an EMBL/GenBank/DDBJ whole genome shotgun (WGS) entry which is preliminary data.</text>
</comment>
<organism evidence="3 4">
    <name type="scientific">Roseburia intestinalis</name>
    <dbReference type="NCBI Taxonomy" id="166486"/>
    <lineage>
        <taxon>Bacteria</taxon>
        <taxon>Bacillati</taxon>
        <taxon>Bacillota</taxon>
        <taxon>Clostridia</taxon>
        <taxon>Lachnospirales</taxon>
        <taxon>Lachnospiraceae</taxon>
        <taxon>Roseburia</taxon>
    </lineage>
</organism>
<dbReference type="Gene3D" id="1.10.260.40">
    <property type="entry name" value="lambda repressor-like DNA-binding domains"/>
    <property type="match status" value="1"/>
</dbReference>
<dbReference type="InterPro" id="IPR010982">
    <property type="entry name" value="Lambda_DNA-bd_dom_sf"/>
</dbReference>
<name>A0A3R6DQB9_9FIRM</name>
<dbReference type="PROSITE" id="PS50943">
    <property type="entry name" value="HTH_CROC1"/>
    <property type="match status" value="1"/>
</dbReference>
<keyword evidence="1" id="KW-0238">DNA-binding</keyword>
<evidence type="ECO:0000256" key="1">
    <source>
        <dbReference type="ARBA" id="ARBA00023125"/>
    </source>
</evidence>